<evidence type="ECO:0000313" key="3">
    <source>
        <dbReference type="Proteomes" id="UP000823775"/>
    </source>
</evidence>
<keyword evidence="1" id="KW-1133">Transmembrane helix</keyword>
<reference evidence="2 3" key="1">
    <citation type="journal article" date="2021" name="BMC Genomics">
        <title>Datura genome reveals duplications of psychoactive alkaloid biosynthetic genes and high mutation rate following tissue culture.</title>
        <authorList>
            <person name="Rajewski A."/>
            <person name="Carter-House D."/>
            <person name="Stajich J."/>
            <person name="Litt A."/>
        </authorList>
    </citation>
    <scope>NUCLEOTIDE SEQUENCE [LARGE SCALE GENOMIC DNA]</scope>
    <source>
        <strain evidence="2">AR-01</strain>
    </source>
</reference>
<accession>A0ABS8SL72</accession>
<gene>
    <name evidence="2" type="ORF">HAX54_041435</name>
</gene>
<protein>
    <submittedName>
        <fullName evidence="2">Uncharacterized protein</fullName>
    </submittedName>
</protein>
<keyword evidence="1" id="KW-0472">Membrane</keyword>
<evidence type="ECO:0000313" key="2">
    <source>
        <dbReference type="EMBL" id="MCD7459606.1"/>
    </source>
</evidence>
<comment type="caution">
    <text evidence="2">The sequence shown here is derived from an EMBL/GenBank/DDBJ whole genome shotgun (WGS) entry which is preliminary data.</text>
</comment>
<sequence length="105" mass="11459">MSSYNQTTGSRTCYAQGQGQDQGGAFCGLFHRRLVIQPEMHKAIPLLQSLLNPEVMASEGCCAALCCCCVLMLVLSDASFPSVDFALFLVMLCFTHPYCLVQILT</sequence>
<dbReference type="Proteomes" id="UP000823775">
    <property type="component" value="Unassembled WGS sequence"/>
</dbReference>
<name>A0ABS8SL72_DATST</name>
<feature type="transmembrane region" description="Helical" evidence="1">
    <location>
        <begin position="86"/>
        <end position="104"/>
    </location>
</feature>
<dbReference type="EMBL" id="JACEIK010000598">
    <property type="protein sequence ID" value="MCD7459606.1"/>
    <property type="molecule type" value="Genomic_DNA"/>
</dbReference>
<keyword evidence="3" id="KW-1185">Reference proteome</keyword>
<proteinExistence type="predicted"/>
<organism evidence="2 3">
    <name type="scientific">Datura stramonium</name>
    <name type="common">Jimsonweed</name>
    <name type="synonym">Common thornapple</name>
    <dbReference type="NCBI Taxonomy" id="4076"/>
    <lineage>
        <taxon>Eukaryota</taxon>
        <taxon>Viridiplantae</taxon>
        <taxon>Streptophyta</taxon>
        <taxon>Embryophyta</taxon>
        <taxon>Tracheophyta</taxon>
        <taxon>Spermatophyta</taxon>
        <taxon>Magnoliopsida</taxon>
        <taxon>eudicotyledons</taxon>
        <taxon>Gunneridae</taxon>
        <taxon>Pentapetalae</taxon>
        <taxon>asterids</taxon>
        <taxon>lamiids</taxon>
        <taxon>Solanales</taxon>
        <taxon>Solanaceae</taxon>
        <taxon>Solanoideae</taxon>
        <taxon>Datureae</taxon>
        <taxon>Datura</taxon>
    </lineage>
</organism>
<keyword evidence="1" id="KW-0812">Transmembrane</keyword>
<evidence type="ECO:0000256" key="1">
    <source>
        <dbReference type="SAM" id="Phobius"/>
    </source>
</evidence>